<evidence type="ECO:0000256" key="1">
    <source>
        <dbReference type="SAM" id="MobiDB-lite"/>
    </source>
</evidence>
<dbReference type="EMBL" id="CP144696">
    <property type="protein sequence ID" value="WVZ12582.1"/>
    <property type="molecule type" value="Genomic_DNA"/>
</dbReference>
<evidence type="ECO:0000313" key="2">
    <source>
        <dbReference type="EMBL" id="WVZ12582.1"/>
    </source>
</evidence>
<feature type="compositionally biased region" description="Basic and acidic residues" evidence="1">
    <location>
        <begin position="10"/>
        <end position="21"/>
    </location>
</feature>
<gene>
    <name evidence="2" type="ORF">V8G54_017112</name>
</gene>
<sequence>MEITLIYGVTDEKKEGKKPISGDKGNNSQSKDFPLNFHQYTPLNAPRTRILEKALSAYILMPVKKNSIPRNVDGKRHCQYHQNLGHTTSEVHAGGSKLLIQYANWTTMSKPFGAIVTTPHLDIKSLGLAKKEGQVTNVDNSLSQKHEKGR</sequence>
<dbReference type="AlphaFoldDB" id="A0AAQ3NNW8"/>
<reference evidence="2 3" key="1">
    <citation type="journal article" date="2023" name="Life. Sci Alliance">
        <title>Evolutionary insights into 3D genome organization and epigenetic landscape of Vigna mungo.</title>
        <authorList>
            <person name="Junaid A."/>
            <person name="Singh B."/>
            <person name="Bhatia S."/>
        </authorList>
    </citation>
    <scope>NUCLEOTIDE SEQUENCE [LARGE SCALE GENOMIC DNA]</scope>
    <source>
        <strain evidence="2">Urdbean</strain>
    </source>
</reference>
<feature type="region of interest" description="Disordered" evidence="1">
    <location>
        <begin position="1"/>
        <end position="34"/>
    </location>
</feature>
<name>A0AAQ3NNW8_VIGMU</name>
<keyword evidence="3" id="KW-1185">Reference proteome</keyword>
<proteinExistence type="predicted"/>
<protein>
    <submittedName>
        <fullName evidence="2">Uncharacterized protein</fullName>
    </submittedName>
</protein>
<evidence type="ECO:0000313" key="3">
    <source>
        <dbReference type="Proteomes" id="UP001374535"/>
    </source>
</evidence>
<accession>A0AAQ3NNW8</accession>
<organism evidence="2 3">
    <name type="scientific">Vigna mungo</name>
    <name type="common">Black gram</name>
    <name type="synonym">Phaseolus mungo</name>
    <dbReference type="NCBI Taxonomy" id="3915"/>
    <lineage>
        <taxon>Eukaryota</taxon>
        <taxon>Viridiplantae</taxon>
        <taxon>Streptophyta</taxon>
        <taxon>Embryophyta</taxon>
        <taxon>Tracheophyta</taxon>
        <taxon>Spermatophyta</taxon>
        <taxon>Magnoliopsida</taxon>
        <taxon>eudicotyledons</taxon>
        <taxon>Gunneridae</taxon>
        <taxon>Pentapetalae</taxon>
        <taxon>rosids</taxon>
        <taxon>fabids</taxon>
        <taxon>Fabales</taxon>
        <taxon>Fabaceae</taxon>
        <taxon>Papilionoideae</taxon>
        <taxon>50 kb inversion clade</taxon>
        <taxon>NPAAA clade</taxon>
        <taxon>indigoferoid/millettioid clade</taxon>
        <taxon>Phaseoleae</taxon>
        <taxon>Vigna</taxon>
    </lineage>
</organism>
<dbReference type="Proteomes" id="UP001374535">
    <property type="component" value="Chromosome 5"/>
</dbReference>